<dbReference type="PANTHER" id="PTHR47992">
    <property type="entry name" value="PROTEIN PHOSPHATASE"/>
    <property type="match status" value="1"/>
</dbReference>
<evidence type="ECO:0000256" key="5">
    <source>
        <dbReference type="RuleBase" id="RU003465"/>
    </source>
</evidence>
<evidence type="ECO:0000256" key="1">
    <source>
        <dbReference type="ARBA" id="ARBA00004170"/>
    </source>
</evidence>
<evidence type="ECO:0000256" key="4">
    <source>
        <dbReference type="ARBA" id="ARBA00022912"/>
    </source>
</evidence>
<evidence type="ECO:0000259" key="7">
    <source>
        <dbReference type="PROSITE" id="PS51746"/>
    </source>
</evidence>
<dbReference type="InterPro" id="IPR015655">
    <property type="entry name" value="PP2C"/>
</dbReference>
<dbReference type="InterPro" id="IPR000222">
    <property type="entry name" value="PP2C_BS"/>
</dbReference>
<keyword evidence="3 5" id="KW-0378">Hydrolase</keyword>
<dbReference type="PROSITE" id="PS01032">
    <property type="entry name" value="PPM_1"/>
    <property type="match status" value="1"/>
</dbReference>
<feature type="compositionally biased region" description="Basic and acidic residues" evidence="6">
    <location>
        <begin position="74"/>
        <end position="84"/>
    </location>
</feature>
<keyword evidence="9" id="KW-1185">Reference proteome</keyword>
<dbReference type="InterPro" id="IPR036457">
    <property type="entry name" value="PPM-type-like_dom_sf"/>
</dbReference>
<gene>
    <name evidence="8" type="ORF">TrCOL_g4866</name>
</gene>
<organism evidence="8 9">
    <name type="scientific">Triparma columacea</name>
    <dbReference type="NCBI Taxonomy" id="722753"/>
    <lineage>
        <taxon>Eukaryota</taxon>
        <taxon>Sar</taxon>
        <taxon>Stramenopiles</taxon>
        <taxon>Ochrophyta</taxon>
        <taxon>Bolidophyceae</taxon>
        <taxon>Parmales</taxon>
        <taxon>Triparmaceae</taxon>
        <taxon>Triparma</taxon>
    </lineage>
</organism>
<protein>
    <recommendedName>
        <fullName evidence="7">PPM-type phosphatase domain-containing protein</fullName>
    </recommendedName>
</protein>
<dbReference type="Pfam" id="PF00481">
    <property type="entry name" value="PP2C"/>
    <property type="match status" value="1"/>
</dbReference>
<dbReference type="SUPFAM" id="SSF81606">
    <property type="entry name" value="PP2C-like"/>
    <property type="match status" value="1"/>
</dbReference>
<reference evidence="9" key="1">
    <citation type="journal article" date="2023" name="Commun. Biol.">
        <title>Genome analysis of Parmales, the sister group of diatoms, reveals the evolutionary specialization of diatoms from phago-mixotrophs to photoautotrophs.</title>
        <authorList>
            <person name="Ban H."/>
            <person name="Sato S."/>
            <person name="Yoshikawa S."/>
            <person name="Yamada K."/>
            <person name="Nakamura Y."/>
            <person name="Ichinomiya M."/>
            <person name="Sato N."/>
            <person name="Blanc-Mathieu R."/>
            <person name="Endo H."/>
            <person name="Kuwata A."/>
            <person name="Ogata H."/>
        </authorList>
    </citation>
    <scope>NUCLEOTIDE SEQUENCE [LARGE SCALE GENOMIC DNA]</scope>
</reference>
<dbReference type="Gene3D" id="3.60.40.10">
    <property type="entry name" value="PPM-type phosphatase domain"/>
    <property type="match status" value="1"/>
</dbReference>
<evidence type="ECO:0000313" key="8">
    <source>
        <dbReference type="EMBL" id="GMI47928.1"/>
    </source>
</evidence>
<feature type="domain" description="PPM-type phosphatase" evidence="7">
    <location>
        <begin position="176"/>
        <end position="459"/>
    </location>
</feature>
<evidence type="ECO:0000256" key="3">
    <source>
        <dbReference type="ARBA" id="ARBA00022801"/>
    </source>
</evidence>
<dbReference type="GO" id="GO:0004722">
    <property type="term" value="F:protein serine/threonine phosphatase activity"/>
    <property type="evidence" value="ECO:0007669"/>
    <property type="project" value="InterPro"/>
</dbReference>
<dbReference type="SMART" id="SM00332">
    <property type="entry name" value="PP2Cc"/>
    <property type="match status" value="1"/>
</dbReference>
<dbReference type="Proteomes" id="UP001165065">
    <property type="component" value="Unassembled WGS sequence"/>
</dbReference>
<dbReference type="InterPro" id="IPR001932">
    <property type="entry name" value="PPM-type_phosphatase-like_dom"/>
</dbReference>
<proteinExistence type="inferred from homology"/>
<feature type="region of interest" description="Disordered" evidence="6">
    <location>
        <begin position="73"/>
        <end position="120"/>
    </location>
</feature>
<evidence type="ECO:0000256" key="6">
    <source>
        <dbReference type="SAM" id="MobiDB-lite"/>
    </source>
</evidence>
<dbReference type="AlphaFoldDB" id="A0A9W7GPV7"/>
<accession>A0A9W7GPV7</accession>
<comment type="similarity">
    <text evidence="5">Belongs to the PP2C family.</text>
</comment>
<comment type="subcellular location">
    <subcellularLocation>
        <location evidence="1">Membrane</location>
        <topology evidence="1">Peripheral membrane protein</topology>
    </subcellularLocation>
</comment>
<dbReference type="CDD" id="cd00143">
    <property type="entry name" value="PP2Cc"/>
    <property type="match status" value="1"/>
</dbReference>
<keyword evidence="2" id="KW-0479">Metal-binding</keyword>
<dbReference type="PROSITE" id="PS51746">
    <property type="entry name" value="PPM_2"/>
    <property type="match status" value="1"/>
</dbReference>
<feature type="region of interest" description="Disordered" evidence="6">
    <location>
        <begin position="1"/>
        <end position="47"/>
    </location>
</feature>
<sequence>MGSRSSTPVTKDGSPPVKQRNKTLAHNVTPTKGGPFGLFRGKRGRKMSNTLHPVVQVKKEKKNIFPKIGGAKKIASEGRSKSEPSMRVGLSPQGEYVSPFETPKKGNRNATGKLDETSKRERLLQVGRLSPVDPKTRNIKIPTLKKAATTNFNYLPDHHDYTGHVNGGTRSLNMELWYAACTRAGNTKKKVRKGNQDTFLIEDCLGGNPHLTLFGVFDGHGPVGDACSHFVRDCILDHIGAKNKILISFQEDSATKLIAAACRMASKKLTACKSIDSKFSGCTGVMSLVNTKICKILHFNVGDSRLVLGRGKQRVAEVVELTVDHDPDMPGEAERIQKAGGRIVNMSGVKRVCLKNEDLPGLAMTRSFGDDLVATVGVTTEPDVGTRSFAKDDRFLILGSDGIFDFLSLSFISSTISEMIRIKKNPQEVAERLVCDAVKKWTMGTNEYVDDVTAVIVFLNAHPGKGPISL</sequence>
<evidence type="ECO:0000256" key="2">
    <source>
        <dbReference type="ARBA" id="ARBA00022723"/>
    </source>
</evidence>
<dbReference type="GO" id="GO:0016020">
    <property type="term" value="C:membrane"/>
    <property type="evidence" value="ECO:0007669"/>
    <property type="project" value="UniProtKB-SubCell"/>
</dbReference>
<name>A0A9W7GPV7_9STRA</name>
<keyword evidence="4 5" id="KW-0904">Protein phosphatase</keyword>
<comment type="caution">
    <text evidence="8">The sequence shown here is derived from an EMBL/GenBank/DDBJ whole genome shotgun (WGS) entry which is preliminary data.</text>
</comment>
<dbReference type="GO" id="GO:0046872">
    <property type="term" value="F:metal ion binding"/>
    <property type="evidence" value="ECO:0007669"/>
    <property type="project" value="UniProtKB-KW"/>
</dbReference>
<dbReference type="OrthoDB" id="10264738at2759"/>
<evidence type="ECO:0000313" key="9">
    <source>
        <dbReference type="Proteomes" id="UP001165065"/>
    </source>
</evidence>
<dbReference type="EMBL" id="BRYA01000365">
    <property type="protein sequence ID" value="GMI47928.1"/>
    <property type="molecule type" value="Genomic_DNA"/>
</dbReference>